<dbReference type="InterPro" id="IPR007076">
    <property type="entry name" value="TfoX_N"/>
</dbReference>
<sequence>MLRDVLQARPGLTEKAMFGGWAWLVHGHLLCGARDDGVLVRLGKGNDGWALAIPGIVPMLSRGRAMAGWIRVAPETFADDALAARLLREATAFVRTLPPK</sequence>
<reference evidence="2" key="1">
    <citation type="submission" date="2022-06" db="EMBL/GenBank/DDBJ databases">
        <title>Dynamics of rice microbiomes reveals core vertical transmitted seed endophytes.</title>
        <authorList>
            <person name="Liao K."/>
            <person name="Zhang X."/>
        </authorList>
    </citation>
    <scope>NUCLEOTIDE SEQUENCE</scope>
    <source>
        <strain evidence="2">JR3-14</strain>
    </source>
</reference>
<dbReference type="RefSeq" id="WP_226978459.1">
    <property type="nucleotide sequence ID" value="NZ_CP010409.1"/>
</dbReference>
<dbReference type="AlphaFoldDB" id="A0AA46SYG6"/>
<organism evidence="2 3">
    <name type="scientific">Xanthomonas sacchari</name>
    <dbReference type="NCBI Taxonomy" id="56458"/>
    <lineage>
        <taxon>Bacteria</taxon>
        <taxon>Pseudomonadati</taxon>
        <taxon>Pseudomonadota</taxon>
        <taxon>Gammaproteobacteria</taxon>
        <taxon>Lysobacterales</taxon>
        <taxon>Lysobacteraceae</taxon>
        <taxon>Xanthomonas</taxon>
    </lineage>
</organism>
<gene>
    <name evidence="2" type="ORF">NG824_01325</name>
</gene>
<evidence type="ECO:0000259" key="1">
    <source>
        <dbReference type="Pfam" id="PF04993"/>
    </source>
</evidence>
<accession>A0AA46SYG6</accession>
<evidence type="ECO:0000313" key="2">
    <source>
        <dbReference type="EMBL" id="UYK90800.1"/>
    </source>
</evidence>
<protein>
    <submittedName>
        <fullName evidence="2">TfoX/Sxy family protein</fullName>
    </submittedName>
</protein>
<feature type="domain" description="TfoX N-terminal" evidence="1">
    <location>
        <begin position="5"/>
        <end position="92"/>
    </location>
</feature>
<dbReference type="SUPFAM" id="SSF159894">
    <property type="entry name" value="YgaC/TfoX-N like"/>
    <property type="match status" value="1"/>
</dbReference>
<dbReference type="Proteomes" id="UP001164392">
    <property type="component" value="Chromosome"/>
</dbReference>
<dbReference type="Pfam" id="PF04993">
    <property type="entry name" value="TfoX_N"/>
    <property type="match status" value="1"/>
</dbReference>
<proteinExistence type="predicted"/>
<evidence type="ECO:0000313" key="3">
    <source>
        <dbReference type="Proteomes" id="UP001164392"/>
    </source>
</evidence>
<name>A0AA46SYG6_9XANT</name>
<dbReference type="EMBL" id="CP099534">
    <property type="protein sequence ID" value="UYK90800.1"/>
    <property type="molecule type" value="Genomic_DNA"/>
</dbReference>